<proteinExistence type="predicted"/>
<sequence length="199" mass="22179">MVLLTSAQVSVAISSAIVFMFTTALFLSGYVLQQQTVRDLRAAIKPQLHRPKSAPDSNLDENGYLIDMVRIETQPTKDDSREQLVEVSHSSSASTDGGAQDIAEPEANDMVGATRWQKAARKKKLDIEAKQDQKPMIDASSPISRKKGKPSTSQPKPELKPMSRAERRKKIKEQIVAEGQGETFKGYRRRMWGGHWRSG</sequence>
<keyword evidence="2" id="KW-1133">Transmembrane helix</keyword>
<evidence type="ECO:0000256" key="2">
    <source>
        <dbReference type="SAM" id="Phobius"/>
    </source>
</evidence>
<dbReference type="AlphaFoldDB" id="A0A1E1KJ70"/>
<evidence type="ECO:0000313" key="3">
    <source>
        <dbReference type="EMBL" id="CZS98083.1"/>
    </source>
</evidence>
<dbReference type="InParanoid" id="A0A1E1KJ70"/>
<protein>
    <submittedName>
        <fullName evidence="3">Uncharacterized protein</fullName>
    </submittedName>
</protein>
<keyword evidence="4" id="KW-1185">Reference proteome</keyword>
<dbReference type="EMBL" id="FJUW01000014">
    <property type="protein sequence ID" value="CZS98083.1"/>
    <property type="molecule type" value="Genomic_DNA"/>
</dbReference>
<feature type="transmembrane region" description="Helical" evidence="2">
    <location>
        <begin position="12"/>
        <end position="32"/>
    </location>
</feature>
<comment type="caution">
    <text evidence="3">The sequence shown here is derived from an EMBL/GenBank/DDBJ whole genome shotgun (WGS) entry which is preliminary data.</text>
</comment>
<feature type="compositionally biased region" description="Basic and acidic residues" evidence="1">
    <location>
        <begin position="75"/>
        <end position="84"/>
    </location>
</feature>
<feature type="compositionally biased region" description="Polar residues" evidence="1">
    <location>
        <begin position="88"/>
        <end position="97"/>
    </location>
</feature>
<reference evidence="4" key="1">
    <citation type="submission" date="2016-03" db="EMBL/GenBank/DDBJ databases">
        <authorList>
            <person name="Ploux O."/>
        </authorList>
    </citation>
    <scope>NUCLEOTIDE SEQUENCE [LARGE SCALE GENOMIC DNA]</scope>
    <source>
        <strain evidence="4">UK7</strain>
    </source>
</reference>
<organism evidence="3 4">
    <name type="scientific">Rhynchosporium graminicola</name>
    <dbReference type="NCBI Taxonomy" id="2792576"/>
    <lineage>
        <taxon>Eukaryota</taxon>
        <taxon>Fungi</taxon>
        <taxon>Dikarya</taxon>
        <taxon>Ascomycota</taxon>
        <taxon>Pezizomycotina</taxon>
        <taxon>Leotiomycetes</taxon>
        <taxon>Helotiales</taxon>
        <taxon>Ploettnerulaceae</taxon>
        <taxon>Rhynchosporium</taxon>
    </lineage>
</organism>
<feature type="compositionally biased region" description="Basic and acidic residues" evidence="1">
    <location>
        <begin position="125"/>
        <end position="135"/>
    </location>
</feature>
<name>A0A1E1KJ70_9HELO</name>
<keyword evidence="2" id="KW-0812">Transmembrane</keyword>
<gene>
    <name evidence="3" type="ORF">RCO7_08851</name>
</gene>
<accession>A0A1E1KJ70</accession>
<evidence type="ECO:0000256" key="1">
    <source>
        <dbReference type="SAM" id="MobiDB-lite"/>
    </source>
</evidence>
<dbReference type="Proteomes" id="UP000178129">
    <property type="component" value="Unassembled WGS sequence"/>
</dbReference>
<feature type="region of interest" description="Disordered" evidence="1">
    <location>
        <begin position="75"/>
        <end position="173"/>
    </location>
</feature>
<evidence type="ECO:0000313" key="4">
    <source>
        <dbReference type="Proteomes" id="UP000178129"/>
    </source>
</evidence>
<keyword evidence="2" id="KW-0472">Membrane</keyword>